<feature type="compositionally biased region" description="Low complexity" evidence="6">
    <location>
        <begin position="892"/>
        <end position="902"/>
    </location>
</feature>
<dbReference type="GO" id="GO:0032221">
    <property type="term" value="C:Rpd3S complex"/>
    <property type="evidence" value="ECO:0007669"/>
    <property type="project" value="TreeGrafter"/>
</dbReference>
<feature type="compositionally biased region" description="Low complexity" evidence="6">
    <location>
        <begin position="128"/>
        <end position="145"/>
    </location>
</feature>
<dbReference type="InterPro" id="IPR011011">
    <property type="entry name" value="Znf_FYVE_PHD"/>
</dbReference>
<feature type="domain" description="PHD-type" evidence="7">
    <location>
        <begin position="304"/>
        <end position="387"/>
    </location>
</feature>
<evidence type="ECO:0000313" key="9">
    <source>
        <dbReference type="Proteomes" id="UP000246740"/>
    </source>
</evidence>
<protein>
    <recommendedName>
        <fullName evidence="7">PHD-type domain-containing protein</fullName>
    </recommendedName>
</protein>
<evidence type="ECO:0000313" key="8">
    <source>
        <dbReference type="EMBL" id="PWZ00775.1"/>
    </source>
</evidence>
<feature type="region of interest" description="Disordered" evidence="6">
    <location>
        <begin position="38"/>
        <end position="89"/>
    </location>
</feature>
<dbReference type="Gene3D" id="3.30.40.10">
    <property type="entry name" value="Zinc/RING finger domain, C3HC4 (zinc finger)"/>
    <property type="match status" value="2"/>
</dbReference>
<gene>
    <name evidence="8" type="ORF">BCV70DRAFT_200037</name>
</gene>
<feature type="region of interest" description="Disordered" evidence="6">
    <location>
        <begin position="170"/>
        <end position="245"/>
    </location>
</feature>
<feature type="compositionally biased region" description="Polar residues" evidence="6">
    <location>
        <begin position="833"/>
        <end position="842"/>
    </location>
</feature>
<organism evidence="8 9">
    <name type="scientific">Testicularia cyperi</name>
    <dbReference type="NCBI Taxonomy" id="1882483"/>
    <lineage>
        <taxon>Eukaryota</taxon>
        <taxon>Fungi</taxon>
        <taxon>Dikarya</taxon>
        <taxon>Basidiomycota</taxon>
        <taxon>Ustilaginomycotina</taxon>
        <taxon>Ustilaginomycetes</taxon>
        <taxon>Ustilaginales</taxon>
        <taxon>Anthracoideaceae</taxon>
        <taxon>Testicularia</taxon>
    </lineage>
</organism>
<reference evidence="8 9" key="1">
    <citation type="journal article" date="2018" name="Mol. Biol. Evol.">
        <title>Broad Genomic Sampling Reveals a Smut Pathogenic Ancestry of the Fungal Clade Ustilaginomycotina.</title>
        <authorList>
            <person name="Kijpornyongpan T."/>
            <person name="Mondo S.J."/>
            <person name="Barry K."/>
            <person name="Sandor L."/>
            <person name="Lee J."/>
            <person name="Lipzen A."/>
            <person name="Pangilinan J."/>
            <person name="LaButti K."/>
            <person name="Hainaut M."/>
            <person name="Henrissat B."/>
            <person name="Grigoriev I.V."/>
            <person name="Spatafora J.W."/>
            <person name="Aime M.C."/>
        </authorList>
    </citation>
    <scope>NUCLEOTIDE SEQUENCE [LARGE SCALE GENOMIC DNA]</scope>
    <source>
        <strain evidence="8 9">MCA 3645</strain>
    </source>
</reference>
<dbReference type="InParanoid" id="A0A317XR50"/>
<dbReference type="Pfam" id="PF00628">
    <property type="entry name" value="PHD"/>
    <property type="match status" value="1"/>
</dbReference>
<sequence>MGTASHTVTDAATAPSSSTPAAVVVANSGLLASKSDASLQDHLTDAESVTTETATATRDTSPESIVPQTSAGAAIPDQSGPIAASGSIDLPATSVSNQAATQEAGISTAPTAVLPTDLPAETANSLESMSPGPGSSAPSTPTIASRRLPSSRGASLQAAQSITMAYIDPTGSQQRSRDSPQPRLNDAAAAPGGSAKRQRALQHDDARARRSASIGSNGTGTPAPSVSANAAPAAGSSTAVKKTSTSRTAAAALQIELPPGMLMVEGDVRVIPGIEGALVPAPNAVQPTDTNMNARMEPAGSFNNDLCEVCGTSGRFICCDGCPRSFHFHCMNPPLDIDEMPPSNGAAVLGPSKGSGASKGKGKATGSSAAGQLNPEELWFCNVCVTERRPNAHTKPKGFGPFGQLLPVLARHNPETFKLPQEIQTYFKDVGADRHGDYVDSGMLRPTKPNKPIEPRDPYRLKDKNGAAVLCFRCGGTALPPSTESGHPDTDNHLNANAASLCDVSARISGGRADPSTSSVARVSGLADRRETNWRPIISCDFCSLHWHVDCVDPPMLGMPSNLRRWMCPAHSDHVNARLRVPRIGPSVPKSVDLPVPSSSNIGPGRHFRTRVVNNGDIDIIPDPLELLMGGDGRTGSLQEGVGDDACLPRSGKKVSQQAGSIRYRYPERVITTDFWTKVGGDQSSKIASIFYVAVEEAGLLPTRLITRSGNARLDSSVSSHANGRYRPFGERDYPRSGLDALADIAHSRLVAKEVTQGVVVDLVRPSRTRQLVATALGIELTNEDVPESNVRDSLSDDDAVDHVQNTDLDDSPLSSVDESETDEPDKAKSGAQDGTETQSLDVTTSALPSVAAAALSEEEQIKQIAMQAASGVSDGEPLRLAKRKAAVVAESALVSSPAPASNKKARGDLTSAANGVAPSPSGKAPGRRDRSGRSSISAAAAEETATLTASRRNGNLATSNGKKASINGERTELEETLGIAQQMREQSEAQRKEIEQLRAIAKLIELKGFDRTMEFVLTSNEELDRMRSGASTALSTTHQLPHSSTDVAMARAESTPATLTTAQDANSHAAMQID</sequence>
<proteinExistence type="predicted"/>
<dbReference type="InterPro" id="IPR001965">
    <property type="entry name" value="Znf_PHD"/>
</dbReference>
<dbReference type="CDD" id="cd15534">
    <property type="entry name" value="PHD2_PHF12_Rco1"/>
    <property type="match status" value="1"/>
</dbReference>
<dbReference type="OrthoDB" id="5876363at2759"/>
<feature type="region of interest" description="Disordered" evidence="6">
    <location>
        <begin position="892"/>
        <end position="968"/>
    </location>
</feature>
<evidence type="ECO:0000256" key="4">
    <source>
        <dbReference type="PROSITE-ProRule" id="PRU00146"/>
    </source>
</evidence>
<feature type="region of interest" description="Disordered" evidence="6">
    <location>
        <begin position="438"/>
        <end position="459"/>
    </location>
</feature>
<name>A0A317XR50_9BASI</name>
<dbReference type="GO" id="GO:0006357">
    <property type="term" value="P:regulation of transcription by RNA polymerase II"/>
    <property type="evidence" value="ECO:0007669"/>
    <property type="project" value="TreeGrafter"/>
</dbReference>
<evidence type="ECO:0000256" key="3">
    <source>
        <dbReference type="ARBA" id="ARBA00022833"/>
    </source>
</evidence>
<dbReference type="EMBL" id="KZ819192">
    <property type="protein sequence ID" value="PWZ00775.1"/>
    <property type="molecule type" value="Genomic_DNA"/>
</dbReference>
<evidence type="ECO:0000259" key="7">
    <source>
        <dbReference type="PROSITE" id="PS50016"/>
    </source>
</evidence>
<keyword evidence="9" id="KW-1185">Reference proteome</keyword>
<feature type="coiled-coil region" evidence="5">
    <location>
        <begin position="971"/>
        <end position="1001"/>
    </location>
</feature>
<evidence type="ECO:0000256" key="6">
    <source>
        <dbReference type="SAM" id="MobiDB-lite"/>
    </source>
</evidence>
<evidence type="ECO:0000256" key="5">
    <source>
        <dbReference type="SAM" id="Coils"/>
    </source>
</evidence>
<feature type="region of interest" description="Disordered" evidence="6">
    <location>
        <begin position="1"/>
        <end position="20"/>
    </location>
</feature>
<feature type="non-terminal residue" evidence="8">
    <location>
        <position position="1"/>
    </location>
</feature>
<dbReference type="GO" id="GO:0008270">
    <property type="term" value="F:zinc ion binding"/>
    <property type="evidence" value="ECO:0007669"/>
    <property type="project" value="UniProtKB-KW"/>
</dbReference>
<feature type="region of interest" description="Disordered" evidence="6">
    <location>
        <begin position="803"/>
        <end position="845"/>
    </location>
</feature>
<evidence type="ECO:0000256" key="1">
    <source>
        <dbReference type="ARBA" id="ARBA00022723"/>
    </source>
</evidence>
<dbReference type="PANTHER" id="PTHR47636">
    <property type="entry name" value="TRANSCRIPTIONAL REGULATORY PROTEIN RCO1"/>
    <property type="match status" value="1"/>
</dbReference>
<feature type="region of interest" description="Disordered" evidence="6">
    <location>
        <begin position="341"/>
        <end position="370"/>
    </location>
</feature>
<keyword evidence="5" id="KW-0175">Coiled coil</keyword>
<dbReference type="InterPro" id="IPR019787">
    <property type="entry name" value="Znf_PHD-finger"/>
</dbReference>
<dbReference type="Proteomes" id="UP000246740">
    <property type="component" value="Unassembled WGS sequence"/>
</dbReference>
<evidence type="ECO:0000256" key="2">
    <source>
        <dbReference type="ARBA" id="ARBA00022771"/>
    </source>
</evidence>
<dbReference type="InterPro" id="IPR052819">
    <property type="entry name" value="Chromatin_regulatory_protein"/>
</dbReference>
<feature type="compositionally biased region" description="Low complexity" evidence="6">
    <location>
        <begin position="222"/>
        <end position="245"/>
    </location>
</feature>
<feature type="compositionally biased region" description="Low complexity" evidence="6">
    <location>
        <begin position="934"/>
        <end position="953"/>
    </location>
</feature>
<feature type="compositionally biased region" description="Low complexity" evidence="6">
    <location>
        <begin position="46"/>
        <end position="59"/>
    </location>
</feature>
<dbReference type="InterPro" id="IPR013083">
    <property type="entry name" value="Znf_RING/FYVE/PHD"/>
</dbReference>
<feature type="compositionally biased region" description="Low complexity" evidence="6">
    <location>
        <begin position="352"/>
        <end position="370"/>
    </location>
</feature>
<accession>A0A317XR50</accession>
<feature type="compositionally biased region" description="Low complexity" evidence="6">
    <location>
        <begin position="7"/>
        <end position="20"/>
    </location>
</feature>
<keyword evidence="3" id="KW-0862">Zinc</keyword>
<dbReference type="SMART" id="SM00249">
    <property type="entry name" value="PHD"/>
    <property type="match status" value="2"/>
</dbReference>
<dbReference type="PROSITE" id="PS50016">
    <property type="entry name" value="ZF_PHD_2"/>
    <property type="match status" value="1"/>
</dbReference>
<keyword evidence="2 4" id="KW-0863">Zinc-finger</keyword>
<dbReference type="PANTHER" id="PTHR47636:SF1">
    <property type="entry name" value="TRANSCRIPTIONAL REGULATORY PROTEIN RCO1"/>
    <property type="match status" value="1"/>
</dbReference>
<keyword evidence="1" id="KW-0479">Metal-binding</keyword>
<feature type="compositionally biased region" description="Polar residues" evidence="6">
    <location>
        <begin position="62"/>
        <end position="71"/>
    </location>
</feature>
<dbReference type="SUPFAM" id="SSF57903">
    <property type="entry name" value="FYVE/PHD zinc finger"/>
    <property type="match status" value="2"/>
</dbReference>
<dbReference type="STRING" id="1882483.A0A317XR50"/>
<feature type="compositionally biased region" description="Polar residues" evidence="6">
    <location>
        <begin position="954"/>
        <end position="963"/>
    </location>
</feature>
<dbReference type="AlphaFoldDB" id="A0A317XR50"/>
<feature type="region of interest" description="Disordered" evidence="6">
    <location>
        <begin position="123"/>
        <end position="157"/>
    </location>
</feature>